<evidence type="ECO:0000313" key="1">
    <source>
        <dbReference type="EMBL" id="HCO21533.1"/>
    </source>
</evidence>
<accession>A0A3D3QY54</accession>
<proteinExistence type="predicted"/>
<gene>
    <name evidence="1" type="ORF">DIT97_00090</name>
</gene>
<name>A0A3D3QY54_9PLAN</name>
<dbReference type="AlphaFoldDB" id="A0A3D3QY54"/>
<comment type="caution">
    <text evidence="1">The sequence shown here is derived from an EMBL/GenBank/DDBJ whole genome shotgun (WGS) entry which is preliminary data.</text>
</comment>
<sequence length="70" mass="7655">MLSNCPKDPQCTIKIAVSPAANAARRTHQGTTGCEKQYTPQETASQTTAAHINKHCVFLNIFKQQLEGLL</sequence>
<protein>
    <submittedName>
        <fullName evidence="1">Uncharacterized protein</fullName>
    </submittedName>
</protein>
<organism evidence="1 2">
    <name type="scientific">Gimesia maris</name>
    <dbReference type="NCBI Taxonomy" id="122"/>
    <lineage>
        <taxon>Bacteria</taxon>
        <taxon>Pseudomonadati</taxon>
        <taxon>Planctomycetota</taxon>
        <taxon>Planctomycetia</taxon>
        <taxon>Planctomycetales</taxon>
        <taxon>Planctomycetaceae</taxon>
        <taxon>Gimesia</taxon>
    </lineage>
</organism>
<dbReference type="Proteomes" id="UP000263642">
    <property type="component" value="Unassembled WGS sequence"/>
</dbReference>
<evidence type="ECO:0000313" key="2">
    <source>
        <dbReference type="Proteomes" id="UP000263642"/>
    </source>
</evidence>
<reference evidence="1 2" key="1">
    <citation type="journal article" date="2018" name="Nat. Biotechnol.">
        <title>A standardized bacterial taxonomy based on genome phylogeny substantially revises the tree of life.</title>
        <authorList>
            <person name="Parks D.H."/>
            <person name="Chuvochina M."/>
            <person name="Waite D.W."/>
            <person name="Rinke C."/>
            <person name="Skarshewski A."/>
            <person name="Chaumeil P.A."/>
            <person name="Hugenholtz P."/>
        </authorList>
    </citation>
    <scope>NUCLEOTIDE SEQUENCE [LARGE SCALE GENOMIC DNA]</scope>
    <source>
        <strain evidence="1">UBA9375</strain>
    </source>
</reference>
<dbReference type="EMBL" id="DQAY01000002">
    <property type="protein sequence ID" value="HCO21533.1"/>
    <property type="molecule type" value="Genomic_DNA"/>
</dbReference>